<dbReference type="SMART" id="SM00320">
    <property type="entry name" value="WD40"/>
    <property type="match status" value="1"/>
</dbReference>
<dbReference type="InterPro" id="IPR036285">
    <property type="entry name" value="PRP4-like_sf"/>
</dbReference>
<evidence type="ECO:0000313" key="5">
    <source>
        <dbReference type="Proteomes" id="UP001485043"/>
    </source>
</evidence>
<accession>A0AAW1T655</accession>
<dbReference type="GO" id="GO:0000398">
    <property type="term" value="P:mRNA splicing, via spliceosome"/>
    <property type="evidence" value="ECO:0007669"/>
    <property type="project" value="TreeGrafter"/>
</dbReference>
<organism evidence="4 5">
    <name type="scientific">Apatococcus fuscideae</name>
    <dbReference type="NCBI Taxonomy" id="2026836"/>
    <lineage>
        <taxon>Eukaryota</taxon>
        <taxon>Viridiplantae</taxon>
        <taxon>Chlorophyta</taxon>
        <taxon>core chlorophytes</taxon>
        <taxon>Trebouxiophyceae</taxon>
        <taxon>Chlorellales</taxon>
        <taxon>Chlorellaceae</taxon>
        <taxon>Apatococcus</taxon>
    </lineage>
</organism>
<dbReference type="GO" id="GO:0046540">
    <property type="term" value="C:U4/U6 x U5 tri-snRNP complex"/>
    <property type="evidence" value="ECO:0007669"/>
    <property type="project" value="TreeGrafter"/>
</dbReference>
<dbReference type="InterPro" id="IPR014906">
    <property type="entry name" value="PRP4-like"/>
</dbReference>
<evidence type="ECO:0000313" key="4">
    <source>
        <dbReference type="EMBL" id="KAK9864423.1"/>
    </source>
</evidence>
<dbReference type="SMART" id="SM00500">
    <property type="entry name" value="SFM"/>
    <property type="match status" value="1"/>
</dbReference>
<evidence type="ECO:0000256" key="1">
    <source>
        <dbReference type="PROSITE-ProRule" id="PRU00221"/>
    </source>
</evidence>
<dbReference type="Gene3D" id="4.10.280.110">
    <property type="entry name" value="Pre-mRNA processing factor 4 domain"/>
    <property type="match status" value="1"/>
</dbReference>
<dbReference type="InterPro" id="IPR015943">
    <property type="entry name" value="WD40/YVTN_repeat-like_dom_sf"/>
</dbReference>
<protein>
    <recommendedName>
        <fullName evidence="3">Pre-mRNA processing factor 4 (PRP4)-like domain-containing protein</fullName>
    </recommendedName>
</protein>
<dbReference type="PROSITE" id="PS50082">
    <property type="entry name" value="WD_REPEATS_2"/>
    <property type="match status" value="1"/>
</dbReference>
<dbReference type="Gene3D" id="2.130.10.10">
    <property type="entry name" value="YVTN repeat-like/Quinoprotein amine dehydrogenase"/>
    <property type="match status" value="1"/>
</dbReference>
<feature type="domain" description="Pre-mRNA processing factor 4 (PRP4)-like" evidence="3">
    <location>
        <begin position="76"/>
        <end position="123"/>
    </location>
</feature>
<comment type="caution">
    <text evidence="4">The sequence shown here is derived from an EMBL/GenBank/DDBJ whole genome shotgun (WGS) entry which is preliminary data.</text>
</comment>
<feature type="region of interest" description="Disordered" evidence="2">
    <location>
        <begin position="169"/>
        <end position="189"/>
    </location>
</feature>
<dbReference type="SUPFAM" id="SSF158230">
    <property type="entry name" value="PRP4-like"/>
    <property type="match status" value="1"/>
</dbReference>
<dbReference type="GO" id="GO:0017070">
    <property type="term" value="F:U6 snRNA binding"/>
    <property type="evidence" value="ECO:0007669"/>
    <property type="project" value="TreeGrafter"/>
</dbReference>
<sequence length="342" mass="37970">MADEDMAEAEDVKAPIVHGVIKTDGFMKQDDVPNIEYQAAETLALPEASREAQEKQEELMRKLELKRRLRAAVVPTEPAEVIALLRQLGEPITLFGEREGERRDRLRKLVASMDPAEQEALQQGRLPLELDDAGPALRREKFYTEGSAGLQEARRTLARYSLQRAADRLARAKRRREDPDEDERAETAATVDSLAQVANQSSEFADERPISACRFSPDGSLLASAAWSGQLKLWNLPTCQPLATIRAHQDRITGSSKSRAGAGTCACRHEACFRGLHGRSVCEGDVKGDAAHLDTHPHDRPGSQPQRPARLPSDNHTSYQRWAGFWGTHRAVWPECTPTGLD</sequence>
<feature type="compositionally biased region" description="Basic and acidic residues" evidence="2">
    <location>
        <begin position="169"/>
        <end position="178"/>
    </location>
</feature>
<dbReference type="InterPro" id="IPR036322">
    <property type="entry name" value="WD40_repeat_dom_sf"/>
</dbReference>
<dbReference type="Pfam" id="PF08799">
    <property type="entry name" value="PRP4"/>
    <property type="match status" value="1"/>
</dbReference>
<dbReference type="PANTHER" id="PTHR19846">
    <property type="entry name" value="WD40 REPEAT PROTEIN"/>
    <property type="match status" value="1"/>
</dbReference>
<reference evidence="4 5" key="1">
    <citation type="journal article" date="2024" name="Nat. Commun.">
        <title>Phylogenomics reveals the evolutionary origins of lichenization in chlorophyte algae.</title>
        <authorList>
            <person name="Puginier C."/>
            <person name="Libourel C."/>
            <person name="Otte J."/>
            <person name="Skaloud P."/>
            <person name="Haon M."/>
            <person name="Grisel S."/>
            <person name="Petersen M."/>
            <person name="Berrin J.G."/>
            <person name="Delaux P.M."/>
            <person name="Dal Grande F."/>
            <person name="Keller J."/>
        </authorList>
    </citation>
    <scope>NUCLEOTIDE SEQUENCE [LARGE SCALE GENOMIC DNA]</scope>
    <source>
        <strain evidence="4 5">SAG 2523</strain>
    </source>
</reference>
<dbReference type="EMBL" id="JALJOV010000356">
    <property type="protein sequence ID" value="KAK9864423.1"/>
    <property type="molecule type" value="Genomic_DNA"/>
</dbReference>
<dbReference type="Proteomes" id="UP001485043">
    <property type="component" value="Unassembled WGS sequence"/>
</dbReference>
<dbReference type="InterPro" id="IPR001680">
    <property type="entry name" value="WD40_rpt"/>
</dbReference>
<keyword evidence="1" id="KW-0853">WD repeat</keyword>
<keyword evidence="5" id="KW-1185">Reference proteome</keyword>
<dbReference type="PANTHER" id="PTHR19846:SF0">
    <property type="entry name" value="PRE-MRNA PROCESSING FACTOR 4"/>
    <property type="match status" value="1"/>
</dbReference>
<proteinExistence type="predicted"/>
<dbReference type="AlphaFoldDB" id="A0AAW1T655"/>
<dbReference type="GO" id="GO:0030621">
    <property type="term" value="F:U4 snRNA binding"/>
    <property type="evidence" value="ECO:0007669"/>
    <property type="project" value="TreeGrafter"/>
</dbReference>
<dbReference type="Pfam" id="PF00400">
    <property type="entry name" value="WD40"/>
    <property type="match status" value="1"/>
</dbReference>
<evidence type="ECO:0000256" key="2">
    <source>
        <dbReference type="SAM" id="MobiDB-lite"/>
    </source>
</evidence>
<gene>
    <name evidence="4" type="ORF">WJX84_004387</name>
</gene>
<feature type="compositionally biased region" description="Basic and acidic residues" evidence="2">
    <location>
        <begin position="292"/>
        <end position="301"/>
    </location>
</feature>
<feature type="region of interest" description="Disordered" evidence="2">
    <location>
        <begin position="292"/>
        <end position="316"/>
    </location>
</feature>
<feature type="repeat" description="WD" evidence="1">
    <location>
        <begin position="203"/>
        <end position="244"/>
    </location>
</feature>
<name>A0AAW1T655_9CHLO</name>
<dbReference type="SUPFAM" id="SSF50978">
    <property type="entry name" value="WD40 repeat-like"/>
    <property type="match status" value="1"/>
</dbReference>
<evidence type="ECO:0000259" key="3">
    <source>
        <dbReference type="SMART" id="SM00500"/>
    </source>
</evidence>